<dbReference type="GO" id="GO:0000160">
    <property type="term" value="P:phosphorelay signal transduction system"/>
    <property type="evidence" value="ECO:0007669"/>
    <property type="project" value="UniProtKB-KW"/>
</dbReference>
<evidence type="ECO:0000313" key="7">
    <source>
        <dbReference type="EMBL" id="QTA87409.1"/>
    </source>
</evidence>
<keyword evidence="3" id="KW-0808">Transferase</keyword>
<evidence type="ECO:0000256" key="5">
    <source>
        <dbReference type="ARBA" id="ARBA00023012"/>
    </source>
</evidence>
<dbReference type="SUPFAM" id="SSF55874">
    <property type="entry name" value="ATPase domain of HSP90 chaperone/DNA topoisomerase II/histidine kinase"/>
    <property type="match status" value="1"/>
</dbReference>
<gene>
    <name evidence="7" type="ORF">dnm_034420</name>
</gene>
<dbReference type="Pfam" id="PF02518">
    <property type="entry name" value="HATPase_c"/>
    <property type="match status" value="1"/>
</dbReference>
<dbReference type="EMBL" id="CP061800">
    <property type="protein sequence ID" value="QTA87409.1"/>
    <property type="molecule type" value="Genomic_DNA"/>
</dbReference>
<evidence type="ECO:0000259" key="6">
    <source>
        <dbReference type="PROSITE" id="PS50109"/>
    </source>
</evidence>
<dbReference type="RefSeq" id="WP_207682609.1">
    <property type="nucleotide sequence ID" value="NZ_CP061800.1"/>
</dbReference>
<sequence length="182" mass="20200">MREIALHIMDIAENGITAGAACVHILVHEARSENWLKIEIRDDGEGIPSDMLNKVTDPFVTARTTRRVGLGLSLLKTAAERCEGDFAILSEPGKGTRITATFRYDHIDRAPIGDMAGSVSMLIMGNPDVDFVYTHTVDASIFTMDTREIRRELGEDTLADPSVIIQLTQSIRKKVFELRSEK</sequence>
<dbReference type="InterPro" id="IPR050736">
    <property type="entry name" value="Sensor_HK_Regulatory"/>
</dbReference>
<name>A0A975BKJ2_9BACT</name>
<reference evidence="7" key="1">
    <citation type="journal article" date="2021" name="Microb. Physiol.">
        <title>Proteogenomic Insights into the Physiology of Marine, Sulfate-Reducing, Filamentous Desulfonema limicola and Desulfonema magnum.</title>
        <authorList>
            <person name="Schnaars V."/>
            <person name="Wohlbrand L."/>
            <person name="Scheve S."/>
            <person name="Hinrichs C."/>
            <person name="Reinhardt R."/>
            <person name="Rabus R."/>
        </authorList>
    </citation>
    <scope>NUCLEOTIDE SEQUENCE</scope>
    <source>
        <strain evidence="7">4be13</strain>
    </source>
</reference>
<keyword evidence="8" id="KW-1185">Reference proteome</keyword>
<dbReference type="GO" id="GO:0004673">
    <property type="term" value="F:protein histidine kinase activity"/>
    <property type="evidence" value="ECO:0007669"/>
    <property type="project" value="UniProtKB-EC"/>
</dbReference>
<evidence type="ECO:0000256" key="4">
    <source>
        <dbReference type="ARBA" id="ARBA00022777"/>
    </source>
</evidence>
<dbReference type="KEGG" id="dmm:dnm_034420"/>
<dbReference type="InterPro" id="IPR003594">
    <property type="entry name" value="HATPase_dom"/>
</dbReference>
<dbReference type="PANTHER" id="PTHR43711:SF1">
    <property type="entry name" value="HISTIDINE KINASE 1"/>
    <property type="match status" value="1"/>
</dbReference>
<dbReference type="InterPro" id="IPR036890">
    <property type="entry name" value="HATPase_C_sf"/>
</dbReference>
<protein>
    <recommendedName>
        <fullName evidence="2">histidine kinase</fullName>
        <ecNumber evidence="2">2.7.13.3</ecNumber>
    </recommendedName>
</protein>
<dbReference type="InterPro" id="IPR005467">
    <property type="entry name" value="His_kinase_dom"/>
</dbReference>
<dbReference type="Gene3D" id="3.30.565.10">
    <property type="entry name" value="Histidine kinase-like ATPase, C-terminal domain"/>
    <property type="match status" value="1"/>
</dbReference>
<dbReference type="SMART" id="SM00387">
    <property type="entry name" value="HATPase_c"/>
    <property type="match status" value="1"/>
</dbReference>
<organism evidence="7 8">
    <name type="scientific">Desulfonema magnum</name>
    <dbReference type="NCBI Taxonomy" id="45655"/>
    <lineage>
        <taxon>Bacteria</taxon>
        <taxon>Pseudomonadati</taxon>
        <taxon>Thermodesulfobacteriota</taxon>
        <taxon>Desulfobacteria</taxon>
        <taxon>Desulfobacterales</taxon>
        <taxon>Desulfococcaceae</taxon>
        <taxon>Desulfonema</taxon>
    </lineage>
</organism>
<evidence type="ECO:0000256" key="2">
    <source>
        <dbReference type="ARBA" id="ARBA00012438"/>
    </source>
</evidence>
<dbReference type="CDD" id="cd00075">
    <property type="entry name" value="HATPase"/>
    <property type="match status" value="1"/>
</dbReference>
<dbReference type="EC" id="2.7.13.3" evidence="2"/>
<dbReference type="PANTHER" id="PTHR43711">
    <property type="entry name" value="TWO-COMPONENT HISTIDINE KINASE"/>
    <property type="match status" value="1"/>
</dbReference>
<dbReference type="AlphaFoldDB" id="A0A975BKJ2"/>
<keyword evidence="5" id="KW-0902">Two-component regulatory system</keyword>
<accession>A0A975BKJ2</accession>
<proteinExistence type="predicted"/>
<evidence type="ECO:0000313" key="8">
    <source>
        <dbReference type="Proteomes" id="UP000663722"/>
    </source>
</evidence>
<feature type="domain" description="Histidine kinase" evidence="6">
    <location>
        <begin position="1"/>
        <end position="106"/>
    </location>
</feature>
<dbReference type="PRINTS" id="PR00344">
    <property type="entry name" value="BCTRLSENSOR"/>
</dbReference>
<evidence type="ECO:0000256" key="3">
    <source>
        <dbReference type="ARBA" id="ARBA00022679"/>
    </source>
</evidence>
<dbReference type="PROSITE" id="PS50109">
    <property type="entry name" value="HIS_KIN"/>
    <property type="match status" value="1"/>
</dbReference>
<dbReference type="InterPro" id="IPR004358">
    <property type="entry name" value="Sig_transdc_His_kin-like_C"/>
</dbReference>
<dbReference type="Proteomes" id="UP000663722">
    <property type="component" value="Chromosome"/>
</dbReference>
<keyword evidence="4 7" id="KW-0418">Kinase</keyword>
<evidence type="ECO:0000256" key="1">
    <source>
        <dbReference type="ARBA" id="ARBA00000085"/>
    </source>
</evidence>
<comment type="catalytic activity">
    <reaction evidence="1">
        <text>ATP + protein L-histidine = ADP + protein N-phospho-L-histidine.</text>
        <dbReference type="EC" id="2.7.13.3"/>
    </reaction>
</comment>